<sequence>MRSFCPCSPLPTTAWA</sequence>
<reference evidence="1" key="1">
    <citation type="submission" date="2014-11" db="EMBL/GenBank/DDBJ databases">
        <authorList>
            <person name="Amaro Gonzalez C."/>
        </authorList>
    </citation>
    <scope>NUCLEOTIDE SEQUENCE</scope>
</reference>
<reference evidence="1" key="2">
    <citation type="journal article" date="2015" name="Fish Shellfish Immunol.">
        <title>Early steps in the European eel (Anguilla anguilla)-Vibrio vulnificus interaction in the gills: Role of the RtxA13 toxin.</title>
        <authorList>
            <person name="Callol A."/>
            <person name="Pajuelo D."/>
            <person name="Ebbesson L."/>
            <person name="Teles M."/>
            <person name="MacKenzie S."/>
            <person name="Amaro C."/>
        </authorList>
    </citation>
    <scope>NUCLEOTIDE SEQUENCE</scope>
</reference>
<organism evidence="1">
    <name type="scientific">Anguilla anguilla</name>
    <name type="common">European freshwater eel</name>
    <name type="synonym">Muraena anguilla</name>
    <dbReference type="NCBI Taxonomy" id="7936"/>
    <lineage>
        <taxon>Eukaryota</taxon>
        <taxon>Metazoa</taxon>
        <taxon>Chordata</taxon>
        <taxon>Craniata</taxon>
        <taxon>Vertebrata</taxon>
        <taxon>Euteleostomi</taxon>
        <taxon>Actinopterygii</taxon>
        <taxon>Neopterygii</taxon>
        <taxon>Teleostei</taxon>
        <taxon>Anguilliformes</taxon>
        <taxon>Anguillidae</taxon>
        <taxon>Anguilla</taxon>
    </lineage>
</organism>
<protein>
    <submittedName>
        <fullName evidence="1">Uncharacterized protein</fullName>
    </submittedName>
</protein>
<dbReference type="AlphaFoldDB" id="A0A0E9TDW8"/>
<proteinExistence type="predicted"/>
<name>A0A0E9TDW8_ANGAN</name>
<evidence type="ECO:0000313" key="1">
    <source>
        <dbReference type="EMBL" id="JAH51766.1"/>
    </source>
</evidence>
<accession>A0A0E9TDW8</accession>
<dbReference type="EMBL" id="GBXM01056811">
    <property type="protein sequence ID" value="JAH51766.1"/>
    <property type="molecule type" value="Transcribed_RNA"/>
</dbReference>